<dbReference type="GO" id="GO:0000976">
    <property type="term" value="F:transcription cis-regulatory region binding"/>
    <property type="evidence" value="ECO:0007669"/>
    <property type="project" value="TreeGrafter"/>
</dbReference>
<dbReference type="InterPro" id="IPR018060">
    <property type="entry name" value="HTH_AraC"/>
</dbReference>
<keyword evidence="1" id="KW-0805">Transcription regulation</keyword>
<dbReference type="Pfam" id="PF12833">
    <property type="entry name" value="HTH_18"/>
    <property type="match status" value="1"/>
</dbReference>
<dbReference type="InterPro" id="IPR009057">
    <property type="entry name" value="Homeodomain-like_sf"/>
</dbReference>
<dbReference type="RefSeq" id="WP_159440312.1">
    <property type="nucleotide sequence ID" value="NZ_AP024897.1"/>
</dbReference>
<dbReference type="AlphaFoldDB" id="A0A1M7YT18"/>
<evidence type="ECO:0000256" key="1">
    <source>
        <dbReference type="ARBA" id="ARBA00023015"/>
    </source>
</evidence>
<evidence type="ECO:0000256" key="2">
    <source>
        <dbReference type="ARBA" id="ARBA00023125"/>
    </source>
</evidence>
<dbReference type="Gene3D" id="1.10.10.60">
    <property type="entry name" value="Homeodomain-like"/>
    <property type="match status" value="1"/>
</dbReference>
<organism evidence="5 6">
    <name type="scientific">Vibrio quintilis</name>
    <dbReference type="NCBI Taxonomy" id="1117707"/>
    <lineage>
        <taxon>Bacteria</taxon>
        <taxon>Pseudomonadati</taxon>
        <taxon>Pseudomonadota</taxon>
        <taxon>Gammaproteobacteria</taxon>
        <taxon>Vibrionales</taxon>
        <taxon>Vibrionaceae</taxon>
        <taxon>Vibrio</taxon>
    </lineage>
</organism>
<dbReference type="PROSITE" id="PS01124">
    <property type="entry name" value="HTH_ARAC_FAMILY_2"/>
    <property type="match status" value="1"/>
</dbReference>
<evidence type="ECO:0000256" key="3">
    <source>
        <dbReference type="ARBA" id="ARBA00023163"/>
    </source>
</evidence>
<dbReference type="EMBL" id="FRFG01000017">
    <property type="protein sequence ID" value="SHO55764.1"/>
    <property type="molecule type" value="Genomic_DNA"/>
</dbReference>
<dbReference type="GO" id="GO:0005829">
    <property type="term" value="C:cytosol"/>
    <property type="evidence" value="ECO:0007669"/>
    <property type="project" value="TreeGrafter"/>
</dbReference>
<dbReference type="STRING" id="1117707.VQ7734_01510"/>
<dbReference type="GO" id="GO:0003700">
    <property type="term" value="F:DNA-binding transcription factor activity"/>
    <property type="evidence" value="ECO:0007669"/>
    <property type="project" value="InterPro"/>
</dbReference>
<keyword evidence="6" id="KW-1185">Reference proteome</keyword>
<evidence type="ECO:0000259" key="4">
    <source>
        <dbReference type="PROSITE" id="PS01124"/>
    </source>
</evidence>
<keyword evidence="2" id="KW-0238">DNA-binding</keyword>
<accession>A0A1M7YT18</accession>
<dbReference type="OrthoDB" id="6506763at2"/>
<dbReference type="SMART" id="SM00342">
    <property type="entry name" value="HTH_ARAC"/>
    <property type="match status" value="1"/>
</dbReference>
<evidence type="ECO:0000313" key="5">
    <source>
        <dbReference type="EMBL" id="SHO55764.1"/>
    </source>
</evidence>
<proteinExistence type="predicted"/>
<feature type="domain" description="HTH araC/xylS-type" evidence="4">
    <location>
        <begin position="211"/>
        <end position="312"/>
    </location>
</feature>
<evidence type="ECO:0000313" key="6">
    <source>
        <dbReference type="Proteomes" id="UP000184600"/>
    </source>
</evidence>
<keyword evidence="3" id="KW-0804">Transcription</keyword>
<protein>
    <submittedName>
        <fullName evidence="5">CFA/I fimbrial subunit D</fullName>
    </submittedName>
</protein>
<gene>
    <name evidence="5" type="primary">cfaD</name>
    <name evidence="5" type="ORF">VQ7734_01510</name>
</gene>
<name>A0A1M7YT18_9VIBR</name>
<dbReference type="PANTHER" id="PTHR47894">
    <property type="entry name" value="HTH-TYPE TRANSCRIPTIONAL REGULATOR GADX"/>
    <property type="match status" value="1"/>
</dbReference>
<reference evidence="6" key="1">
    <citation type="submission" date="2016-12" db="EMBL/GenBank/DDBJ databases">
        <authorList>
            <person name="Rodrigo-Torres L."/>
            <person name="Arahal R.D."/>
            <person name="Lucena T."/>
        </authorList>
    </citation>
    <scope>NUCLEOTIDE SEQUENCE [LARGE SCALE GENOMIC DNA]</scope>
</reference>
<sequence>MIKATGIHQKELCGSGGRIDQYRYQKLLQLIDYYDFPIYLPEQGIIGEIYEGFSDITNVFLNSPSLYQALQSFIHYRPCIGEPDYIGLTTDEYYLTIQYHSEFNQSIGLRSAVYNFNIIDAIIHYYSPDSASCCEMILDGQITEDIINDISDAFHCTIKTGHENIYRIPVRMLHCPASHYNPVLQPYLSEKAERCLQEIPSTQVYSSQIRSLILRYLQLSPERHPGYGSLQQWICEQSNISRWTLTRRLQQEGTTLTQLYSELRCNEACRLLQKDTHSLLDISQSLGFVNQSAFQRFFREQMDCTPLKYRKLYTQAT</sequence>
<dbReference type="PANTHER" id="PTHR47894:SF4">
    <property type="entry name" value="HTH-TYPE TRANSCRIPTIONAL REGULATOR GADX"/>
    <property type="match status" value="1"/>
</dbReference>
<dbReference type="Proteomes" id="UP000184600">
    <property type="component" value="Unassembled WGS sequence"/>
</dbReference>
<dbReference type="SUPFAM" id="SSF46689">
    <property type="entry name" value="Homeodomain-like"/>
    <property type="match status" value="1"/>
</dbReference>